<evidence type="ECO:0000259" key="2">
    <source>
        <dbReference type="PROSITE" id="PS50948"/>
    </source>
</evidence>
<dbReference type="AlphaFoldDB" id="C3XUJ8"/>
<dbReference type="PROSITE" id="PS50948">
    <property type="entry name" value="PAN"/>
    <property type="match status" value="1"/>
</dbReference>
<evidence type="ECO:0000313" key="3">
    <source>
        <dbReference type="EMBL" id="EEN68280.1"/>
    </source>
</evidence>
<dbReference type="Pfam" id="PF00024">
    <property type="entry name" value="PAN_1"/>
    <property type="match status" value="1"/>
</dbReference>
<accession>C3XUJ8</accession>
<gene>
    <name evidence="3" type="ORF">BRAFLDRAFT_104894</name>
</gene>
<name>C3XUJ8_BRAFL</name>
<proteinExistence type="predicted"/>
<reference evidence="3" key="1">
    <citation type="journal article" date="2008" name="Nature">
        <title>The amphioxus genome and the evolution of the chordate karyotype.</title>
        <authorList>
            <consortium name="US DOE Joint Genome Institute (JGI-PGF)"/>
            <person name="Putnam N.H."/>
            <person name="Butts T."/>
            <person name="Ferrier D.E.K."/>
            <person name="Furlong R.F."/>
            <person name="Hellsten U."/>
            <person name="Kawashima T."/>
            <person name="Robinson-Rechavi M."/>
            <person name="Shoguchi E."/>
            <person name="Terry A."/>
            <person name="Yu J.-K."/>
            <person name="Benito-Gutierrez E.L."/>
            <person name="Dubchak I."/>
            <person name="Garcia-Fernandez J."/>
            <person name="Gibson-Brown J.J."/>
            <person name="Grigoriev I.V."/>
            <person name="Horton A.C."/>
            <person name="de Jong P.J."/>
            <person name="Jurka J."/>
            <person name="Kapitonov V.V."/>
            <person name="Kohara Y."/>
            <person name="Kuroki Y."/>
            <person name="Lindquist E."/>
            <person name="Lucas S."/>
            <person name="Osoegawa K."/>
            <person name="Pennacchio L.A."/>
            <person name="Salamov A.A."/>
            <person name="Satou Y."/>
            <person name="Sauka-Spengler T."/>
            <person name="Schmutz J."/>
            <person name="Shin-I T."/>
            <person name="Toyoda A."/>
            <person name="Bronner-Fraser M."/>
            <person name="Fujiyama A."/>
            <person name="Holland L.Z."/>
            <person name="Holland P.W.H."/>
            <person name="Satoh N."/>
            <person name="Rokhsar D.S."/>
        </authorList>
    </citation>
    <scope>NUCLEOTIDE SEQUENCE [LARGE SCALE GENOMIC DNA]</scope>
    <source>
        <strain evidence="3">S238N-H82</strain>
        <tissue evidence="3">Testes</tissue>
    </source>
</reference>
<dbReference type="Gene3D" id="3.50.4.10">
    <property type="entry name" value="Hepatocyte Growth Factor"/>
    <property type="match status" value="1"/>
</dbReference>
<dbReference type="InterPro" id="IPR003609">
    <property type="entry name" value="Pan_app"/>
</dbReference>
<dbReference type="InParanoid" id="C3XUJ8"/>
<dbReference type="SUPFAM" id="SSF57414">
    <property type="entry name" value="Hairpin loop containing domain-like"/>
    <property type="match status" value="1"/>
</dbReference>
<organism>
    <name type="scientific">Branchiostoma floridae</name>
    <name type="common">Florida lancelet</name>
    <name type="synonym">Amphioxus</name>
    <dbReference type="NCBI Taxonomy" id="7739"/>
    <lineage>
        <taxon>Eukaryota</taxon>
        <taxon>Metazoa</taxon>
        <taxon>Chordata</taxon>
        <taxon>Cephalochordata</taxon>
        <taxon>Leptocardii</taxon>
        <taxon>Amphioxiformes</taxon>
        <taxon>Branchiostomatidae</taxon>
        <taxon>Branchiostoma</taxon>
    </lineage>
</organism>
<dbReference type="EMBL" id="GG666465">
    <property type="protein sequence ID" value="EEN68280.1"/>
    <property type="molecule type" value="Genomic_DNA"/>
</dbReference>
<sequence length="159" mass="17871">MAAAADGLLREGYGTFRLLCLSLCTEAPSIGDFLRINEGCILGRNQLGSFYDETVEQCKGRCGNDYSCRSFDYVHTYRSCHLSTDNRITARAAFDSCPSWLRLQTDYYEKVTELLSVNYFPGVHLLHSPTHHTAAHHHQENHDNMAASNPHHHQITATG</sequence>
<evidence type="ECO:0000256" key="1">
    <source>
        <dbReference type="SAM" id="MobiDB-lite"/>
    </source>
</evidence>
<protein>
    <recommendedName>
        <fullName evidence="2">Apple domain-containing protein</fullName>
    </recommendedName>
</protein>
<feature type="region of interest" description="Disordered" evidence="1">
    <location>
        <begin position="131"/>
        <end position="159"/>
    </location>
</feature>
<feature type="domain" description="Apple" evidence="2">
    <location>
        <begin position="24"/>
        <end position="112"/>
    </location>
</feature>
<feature type="compositionally biased region" description="Basic residues" evidence="1">
    <location>
        <begin position="150"/>
        <end position="159"/>
    </location>
</feature>